<organism evidence="1 2">
    <name type="scientific">Nostoc flagelliforme FACHB-838</name>
    <dbReference type="NCBI Taxonomy" id="2692904"/>
    <lineage>
        <taxon>Bacteria</taxon>
        <taxon>Bacillati</taxon>
        <taxon>Cyanobacteriota</taxon>
        <taxon>Cyanophyceae</taxon>
        <taxon>Nostocales</taxon>
        <taxon>Nostocaceae</taxon>
        <taxon>Nostoc</taxon>
    </lineage>
</organism>
<evidence type="ECO:0000313" key="1">
    <source>
        <dbReference type="EMBL" id="MBD2535256.1"/>
    </source>
</evidence>
<accession>A0ABR8E2D1</accession>
<dbReference type="RefSeq" id="WP_190946101.1">
    <property type="nucleotide sequence ID" value="NZ_JACJSI010000252.1"/>
</dbReference>
<comment type="caution">
    <text evidence="1">The sequence shown here is derived from an EMBL/GenBank/DDBJ whole genome shotgun (WGS) entry which is preliminary data.</text>
</comment>
<name>A0ABR8E2D1_9NOSO</name>
<sequence>MSCAISLKKLSLENTTVAIGVSETDPAIDVNSKTFSISGNFACTSELGSLGLPMELHGGSFCGTYTVNVESLLTSSTSQVFLTNWTVSLLDSANTVLRRLSKTLPGNTAYIQDNILGFINEGLFTRINSDYYGLGLYFNSNFAGMGSTNNGIFEDRSSLGDAESYGNIRITFAKSEVIP</sequence>
<proteinExistence type="predicted"/>
<evidence type="ECO:0000313" key="2">
    <source>
        <dbReference type="Proteomes" id="UP000623440"/>
    </source>
</evidence>
<reference evidence="1 2" key="1">
    <citation type="journal article" date="2020" name="ISME J.">
        <title>Comparative genomics reveals insights into cyanobacterial evolution and habitat adaptation.</title>
        <authorList>
            <person name="Chen M.Y."/>
            <person name="Teng W.K."/>
            <person name="Zhao L."/>
            <person name="Hu C.X."/>
            <person name="Zhou Y.K."/>
            <person name="Han B.P."/>
            <person name="Song L.R."/>
            <person name="Shu W.S."/>
        </authorList>
    </citation>
    <scope>NUCLEOTIDE SEQUENCE [LARGE SCALE GENOMIC DNA]</scope>
    <source>
        <strain evidence="1 2">FACHB-838</strain>
    </source>
</reference>
<dbReference type="Proteomes" id="UP000623440">
    <property type="component" value="Unassembled WGS sequence"/>
</dbReference>
<dbReference type="EMBL" id="JACJSI010000252">
    <property type="protein sequence ID" value="MBD2535256.1"/>
    <property type="molecule type" value="Genomic_DNA"/>
</dbReference>
<gene>
    <name evidence="1" type="ORF">H6G97_39960</name>
</gene>
<protein>
    <submittedName>
        <fullName evidence="1">PEP-CTERM sorting domain-containing protein</fullName>
    </submittedName>
</protein>
<keyword evidence="2" id="KW-1185">Reference proteome</keyword>